<gene>
    <name evidence="2" type="ORF">E2C01_101872</name>
</gene>
<reference evidence="2 3" key="1">
    <citation type="submission" date="2019-05" db="EMBL/GenBank/DDBJ databases">
        <title>Another draft genome of Portunus trituberculatus and its Hox gene families provides insights of decapod evolution.</title>
        <authorList>
            <person name="Jeong J.-H."/>
            <person name="Song I."/>
            <person name="Kim S."/>
            <person name="Choi T."/>
            <person name="Kim D."/>
            <person name="Ryu S."/>
            <person name="Kim W."/>
        </authorList>
    </citation>
    <scope>NUCLEOTIDE SEQUENCE [LARGE SCALE GENOMIC DNA]</scope>
    <source>
        <tissue evidence="2">Muscle</tissue>
    </source>
</reference>
<organism evidence="2 3">
    <name type="scientific">Portunus trituberculatus</name>
    <name type="common">Swimming crab</name>
    <name type="synonym">Neptunus trituberculatus</name>
    <dbReference type="NCBI Taxonomy" id="210409"/>
    <lineage>
        <taxon>Eukaryota</taxon>
        <taxon>Metazoa</taxon>
        <taxon>Ecdysozoa</taxon>
        <taxon>Arthropoda</taxon>
        <taxon>Crustacea</taxon>
        <taxon>Multicrustacea</taxon>
        <taxon>Malacostraca</taxon>
        <taxon>Eumalacostraca</taxon>
        <taxon>Eucarida</taxon>
        <taxon>Decapoda</taxon>
        <taxon>Pleocyemata</taxon>
        <taxon>Brachyura</taxon>
        <taxon>Eubrachyura</taxon>
        <taxon>Portunoidea</taxon>
        <taxon>Portunidae</taxon>
        <taxon>Portuninae</taxon>
        <taxon>Portunus</taxon>
    </lineage>
</organism>
<feature type="compositionally biased region" description="Polar residues" evidence="1">
    <location>
        <begin position="1"/>
        <end position="31"/>
    </location>
</feature>
<dbReference type="AlphaFoldDB" id="A0A5B7KH39"/>
<evidence type="ECO:0000313" key="2">
    <source>
        <dbReference type="EMBL" id="MPD06087.1"/>
    </source>
</evidence>
<accession>A0A5B7KH39</accession>
<proteinExistence type="predicted"/>
<feature type="compositionally biased region" description="Basic residues" evidence="1">
    <location>
        <begin position="45"/>
        <end position="66"/>
    </location>
</feature>
<evidence type="ECO:0000256" key="1">
    <source>
        <dbReference type="SAM" id="MobiDB-lite"/>
    </source>
</evidence>
<evidence type="ECO:0000313" key="3">
    <source>
        <dbReference type="Proteomes" id="UP000324222"/>
    </source>
</evidence>
<feature type="region of interest" description="Disordered" evidence="1">
    <location>
        <begin position="1"/>
        <end position="66"/>
    </location>
</feature>
<protein>
    <submittedName>
        <fullName evidence="2">Uncharacterized protein</fullName>
    </submittedName>
</protein>
<name>A0A5B7KH39_PORTR</name>
<dbReference type="EMBL" id="VSRR010149344">
    <property type="protein sequence ID" value="MPD06087.1"/>
    <property type="molecule type" value="Genomic_DNA"/>
</dbReference>
<comment type="caution">
    <text evidence="2">The sequence shown here is derived from an EMBL/GenBank/DDBJ whole genome shotgun (WGS) entry which is preliminary data.</text>
</comment>
<keyword evidence="3" id="KW-1185">Reference proteome</keyword>
<dbReference type="Proteomes" id="UP000324222">
    <property type="component" value="Unassembled WGS sequence"/>
</dbReference>
<sequence>MKSLTNHSNLQNVTTQPTIQTSKYNNTNRTPKPQKYSLLTPQHPPHTHTHHPTRTSRTHPDRHRVKEKWRRLEETCLCVRSRSLSTYTFSYKPFPRLVAIAPITAVAHLPIISCGLAEKWGDCEI</sequence>